<dbReference type="SMART" id="SM00825">
    <property type="entry name" value="PKS_KS"/>
    <property type="match status" value="1"/>
</dbReference>
<evidence type="ECO:0000259" key="5">
    <source>
        <dbReference type="PROSITE" id="PS52004"/>
    </source>
</evidence>
<dbReference type="Pfam" id="PF00109">
    <property type="entry name" value="ketoacyl-synt"/>
    <property type="match status" value="1"/>
</dbReference>
<keyword evidence="3 4" id="KW-0808">Transferase</keyword>
<dbReference type="EMBL" id="JAEAOA010000902">
    <property type="protein sequence ID" value="KAK3606688.1"/>
    <property type="molecule type" value="Genomic_DNA"/>
</dbReference>
<dbReference type="Gene3D" id="3.40.47.10">
    <property type="match status" value="1"/>
</dbReference>
<reference evidence="6" key="3">
    <citation type="submission" date="2023-05" db="EMBL/GenBank/DDBJ databases">
        <authorList>
            <person name="Smith C.H."/>
        </authorList>
    </citation>
    <scope>NUCLEOTIDE SEQUENCE</scope>
    <source>
        <strain evidence="6">CHS0354</strain>
        <tissue evidence="6">Mantle</tissue>
    </source>
</reference>
<organism evidence="6 7">
    <name type="scientific">Potamilus streckersoni</name>
    <dbReference type="NCBI Taxonomy" id="2493646"/>
    <lineage>
        <taxon>Eukaryota</taxon>
        <taxon>Metazoa</taxon>
        <taxon>Spiralia</taxon>
        <taxon>Lophotrochozoa</taxon>
        <taxon>Mollusca</taxon>
        <taxon>Bivalvia</taxon>
        <taxon>Autobranchia</taxon>
        <taxon>Heteroconchia</taxon>
        <taxon>Palaeoheterodonta</taxon>
        <taxon>Unionida</taxon>
        <taxon>Unionoidea</taxon>
        <taxon>Unionidae</taxon>
        <taxon>Ambleminae</taxon>
        <taxon>Lampsilini</taxon>
        <taxon>Potamilus</taxon>
    </lineage>
</organism>
<dbReference type="InterPro" id="IPR014031">
    <property type="entry name" value="Ketoacyl_synth_C"/>
</dbReference>
<evidence type="ECO:0000313" key="7">
    <source>
        <dbReference type="Proteomes" id="UP001195483"/>
    </source>
</evidence>
<dbReference type="PROSITE" id="PS52004">
    <property type="entry name" value="KS3_2"/>
    <property type="match status" value="1"/>
</dbReference>
<dbReference type="GO" id="GO:0006633">
    <property type="term" value="P:fatty acid biosynthetic process"/>
    <property type="evidence" value="ECO:0007669"/>
    <property type="project" value="InterPro"/>
</dbReference>
<dbReference type="InterPro" id="IPR014030">
    <property type="entry name" value="Ketoacyl_synth_N"/>
</dbReference>
<keyword evidence="2" id="KW-0597">Phosphoprotein</keyword>
<gene>
    <name evidence="6" type="ORF">CHS0354_014759</name>
</gene>
<dbReference type="GO" id="GO:0004315">
    <property type="term" value="F:3-oxoacyl-[acyl-carrier-protein] synthase activity"/>
    <property type="evidence" value="ECO:0007669"/>
    <property type="project" value="InterPro"/>
</dbReference>
<name>A0AAE0W953_9BIVA</name>
<dbReference type="Pfam" id="PF02801">
    <property type="entry name" value="Ketoacyl-synt_C"/>
    <property type="match status" value="1"/>
</dbReference>
<dbReference type="InterPro" id="IPR016039">
    <property type="entry name" value="Thiolase-like"/>
</dbReference>
<keyword evidence="7" id="KW-1185">Reference proteome</keyword>
<dbReference type="Proteomes" id="UP001195483">
    <property type="component" value="Unassembled WGS sequence"/>
</dbReference>
<proteinExistence type="inferred from homology"/>
<dbReference type="InterPro" id="IPR050091">
    <property type="entry name" value="PKS_NRPS_Biosynth_Enz"/>
</dbReference>
<comment type="caution">
    <text evidence="6">The sequence shown here is derived from an EMBL/GenBank/DDBJ whole genome shotgun (WGS) entry which is preliminary data.</text>
</comment>
<evidence type="ECO:0000313" key="6">
    <source>
        <dbReference type="EMBL" id="KAK3606688.1"/>
    </source>
</evidence>
<dbReference type="GO" id="GO:0004312">
    <property type="term" value="F:fatty acid synthase activity"/>
    <property type="evidence" value="ECO:0007669"/>
    <property type="project" value="TreeGrafter"/>
</dbReference>
<accession>A0AAE0W953</accession>
<feature type="domain" description="Ketosynthase family 3 (KS3)" evidence="5">
    <location>
        <begin position="4"/>
        <end position="340"/>
    </location>
</feature>
<dbReference type="PANTHER" id="PTHR43775:SF37">
    <property type="entry name" value="SI:DKEY-61P9.11"/>
    <property type="match status" value="1"/>
</dbReference>
<dbReference type="InterPro" id="IPR018201">
    <property type="entry name" value="Ketoacyl_synth_AS"/>
</dbReference>
<keyword evidence="1" id="KW-0596">Phosphopantetheine</keyword>
<reference evidence="6" key="1">
    <citation type="journal article" date="2021" name="Genome Biol. Evol.">
        <title>A High-Quality Reference Genome for a Parasitic Bivalve with Doubly Uniparental Inheritance (Bivalvia: Unionida).</title>
        <authorList>
            <person name="Smith C.H."/>
        </authorList>
    </citation>
    <scope>NUCLEOTIDE SEQUENCE</scope>
    <source>
        <strain evidence="6">CHS0354</strain>
    </source>
</reference>
<evidence type="ECO:0000256" key="1">
    <source>
        <dbReference type="ARBA" id="ARBA00022450"/>
    </source>
</evidence>
<dbReference type="InterPro" id="IPR020841">
    <property type="entry name" value="PKS_Beta-ketoAc_synthase_dom"/>
</dbReference>
<sequence length="340" mass="38074">MDLKDAIAIVGIGGMFPGAKNINEFWRLLKHGENHVKEIPKYRWNNDAFYSPDPNTGGKLYTTHAGLMDRHDEWDNRLFGISDAESERIDLQQRYTLECVHMALEDGGITRKELSGSKTGVYMGCMNDDYKMALYDDFKVGMNPDKEKDANYSVTGTSTSIISARVSYVYNLLGPSMTIDTACSSSLVAIHLGCQSIRLDENDMAICGGVSSIMYPETFLVLCRARMMSAKGQCHAFSDMADGYARGEGCGVVILQRLETALQMKRKIWAVIYTGCNQDGATAHPITAPSTQQQLELLKTVYERHNIDKSQIQYIEAHGVHTFCTNQFNEIQLILRKTNF</sequence>
<evidence type="ECO:0000256" key="3">
    <source>
        <dbReference type="ARBA" id="ARBA00022679"/>
    </source>
</evidence>
<dbReference type="CDD" id="cd00833">
    <property type="entry name" value="PKS"/>
    <property type="match status" value="1"/>
</dbReference>
<protein>
    <recommendedName>
        <fullName evidence="5">Ketosynthase family 3 (KS3) domain-containing protein</fullName>
    </recommendedName>
</protein>
<evidence type="ECO:0000256" key="2">
    <source>
        <dbReference type="ARBA" id="ARBA00022553"/>
    </source>
</evidence>
<dbReference type="AlphaFoldDB" id="A0AAE0W953"/>
<reference evidence="6" key="2">
    <citation type="journal article" date="2021" name="Genome Biol. Evol.">
        <title>Developing a high-quality reference genome for a parasitic bivalve with doubly uniparental inheritance (Bivalvia: Unionida).</title>
        <authorList>
            <person name="Smith C.H."/>
        </authorList>
    </citation>
    <scope>NUCLEOTIDE SEQUENCE</scope>
    <source>
        <strain evidence="6">CHS0354</strain>
        <tissue evidence="6">Mantle</tissue>
    </source>
</reference>
<dbReference type="PANTHER" id="PTHR43775">
    <property type="entry name" value="FATTY ACID SYNTHASE"/>
    <property type="match status" value="1"/>
</dbReference>
<comment type="similarity">
    <text evidence="4">Belongs to the thiolase-like superfamily. Beta-ketoacyl-ACP synthases family.</text>
</comment>
<dbReference type="SUPFAM" id="SSF53901">
    <property type="entry name" value="Thiolase-like"/>
    <property type="match status" value="2"/>
</dbReference>
<dbReference type="PROSITE" id="PS00606">
    <property type="entry name" value="KS3_1"/>
    <property type="match status" value="1"/>
</dbReference>
<evidence type="ECO:0000256" key="4">
    <source>
        <dbReference type="RuleBase" id="RU003694"/>
    </source>
</evidence>